<proteinExistence type="predicted"/>
<keyword evidence="3" id="KW-0234">DNA repair</keyword>
<protein>
    <recommendedName>
        <fullName evidence="5">UmuC domain-containing protein</fullName>
    </recommendedName>
</protein>
<name>A0A0F9WZ78_9ZZZZ</name>
<dbReference type="InterPro" id="IPR043502">
    <property type="entry name" value="DNA/RNA_pol_sf"/>
</dbReference>
<dbReference type="AlphaFoldDB" id="A0A0F9WZ78"/>
<keyword evidence="1" id="KW-0227">DNA damage</keyword>
<evidence type="ECO:0000256" key="4">
    <source>
        <dbReference type="ARBA" id="ARBA00023236"/>
    </source>
</evidence>
<organism evidence="6">
    <name type="scientific">marine sediment metagenome</name>
    <dbReference type="NCBI Taxonomy" id="412755"/>
    <lineage>
        <taxon>unclassified sequences</taxon>
        <taxon>metagenomes</taxon>
        <taxon>ecological metagenomes</taxon>
    </lineage>
</organism>
<evidence type="ECO:0000256" key="1">
    <source>
        <dbReference type="ARBA" id="ARBA00022763"/>
    </source>
</evidence>
<dbReference type="PROSITE" id="PS50173">
    <property type="entry name" value="UMUC"/>
    <property type="match status" value="1"/>
</dbReference>
<dbReference type="GO" id="GO:0009432">
    <property type="term" value="P:SOS response"/>
    <property type="evidence" value="ECO:0007669"/>
    <property type="project" value="UniProtKB-KW"/>
</dbReference>
<dbReference type="EMBL" id="LAZR01000172">
    <property type="protein sequence ID" value="KKN84353.1"/>
    <property type="molecule type" value="Genomic_DNA"/>
</dbReference>
<dbReference type="PANTHER" id="PTHR11076">
    <property type="entry name" value="DNA REPAIR POLYMERASE UMUC / TRANSFERASE FAMILY MEMBER"/>
    <property type="match status" value="1"/>
</dbReference>
<accession>A0A0F9WZ78</accession>
<dbReference type="InterPro" id="IPR001126">
    <property type="entry name" value="UmuC"/>
</dbReference>
<keyword evidence="4" id="KW-0742">SOS response</keyword>
<keyword evidence="2" id="KW-0741">SOS mutagenesis</keyword>
<dbReference type="GO" id="GO:0042276">
    <property type="term" value="P:error-prone translesion synthesis"/>
    <property type="evidence" value="ECO:0007669"/>
    <property type="project" value="TreeGrafter"/>
</dbReference>
<dbReference type="InterPro" id="IPR050116">
    <property type="entry name" value="DNA_polymerase-Y"/>
</dbReference>
<evidence type="ECO:0000313" key="6">
    <source>
        <dbReference type="EMBL" id="KKN84353.1"/>
    </source>
</evidence>
<evidence type="ECO:0000259" key="5">
    <source>
        <dbReference type="PROSITE" id="PS50173"/>
    </source>
</evidence>
<dbReference type="GO" id="GO:0006281">
    <property type="term" value="P:DNA repair"/>
    <property type="evidence" value="ECO:0007669"/>
    <property type="project" value="UniProtKB-KW"/>
</dbReference>
<dbReference type="GO" id="GO:0003887">
    <property type="term" value="F:DNA-directed DNA polymerase activity"/>
    <property type="evidence" value="ECO:0007669"/>
    <property type="project" value="TreeGrafter"/>
</dbReference>
<comment type="caution">
    <text evidence="6">The sequence shown here is derived from an EMBL/GenBank/DDBJ whole genome shotgun (WGS) entry which is preliminary data.</text>
</comment>
<dbReference type="InterPro" id="IPR025188">
    <property type="entry name" value="DUF4113"/>
</dbReference>
<feature type="domain" description="UmuC" evidence="5">
    <location>
        <begin position="1"/>
        <end position="56"/>
    </location>
</feature>
<sequence length="291" mass="33026">MVIVGGASALEYVAKLANAAAKKWQRQTGGVVDICDPDRRDKLLKVMPVDEVWGIGRRMTAHLMAMNVRTAWDLAQADAWTLRKQYSVVVEKTARELRGTPCLELEEAAPPRQEICCSRMFGTRLKTIEPIRESVATYVARACEKLRAQGSLCKRVRVSIRTGMFNPDEAKYAKGVICELPYPTDDTRLVTRYAVAGLEHVFRDGYSYSKAEVLLLDLRQRGEFTDDLFAEVQPEAAERVMSVLDQINHRWGRGTLRPASVPIAPGWGMRREMKSPSFTTRWEELWRVNCF</sequence>
<dbReference type="InterPro" id="IPR017961">
    <property type="entry name" value="DNA_pol_Y-fam_little_finger"/>
</dbReference>
<dbReference type="GO" id="GO:0003684">
    <property type="term" value="F:damaged DNA binding"/>
    <property type="evidence" value="ECO:0007669"/>
    <property type="project" value="InterPro"/>
</dbReference>
<dbReference type="Pfam" id="PF11799">
    <property type="entry name" value="IMS_C"/>
    <property type="match status" value="1"/>
</dbReference>
<dbReference type="Pfam" id="PF13438">
    <property type="entry name" value="DUF4113"/>
    <property type="match status" value="1"/>
</dbReference>
<dbReference type="GO" id="GO:0005829">
    <property type="term" value="C:cytosol"/>
    <property type="evidence" value="ECO:0007669"/>
    <property type="project" value="TreeGrafter"/>
</dbReference>
<dbReference type="SUPFAM" id="SSF56672">
    <property type="entry name" value="DNA/RNA polymerases"/>
    <property type="match status" value="1"/>
</dbReference>
<dbReference type="Gene3D" id="1.10.150.20">
    <property type="entry name" value="5' to 3' exonuclease, C-terminal subdomain"/>
    <property type="match status" value="1"/>
</dbReference>
<gene>
    <name evidence="6" type="ORF">LCGC14_0290150</name>
</gene>
<evidence type="ECO:0000256" key="2">
    <source>
        <dbReference type="ARBA" id="ARBA00023199"/>
    </source>
</evidence>
<reference evidence="6" key="1">
    <citation type="journal article" date="2015" name="Nature">
        <title>Complex archaea that bridge the gap between prokaryotes and eukaryotes.</title>
        <authorList>
            <person name="Spang A."/>
            <person name="Saw J.H."/>
            <person name="Jorgensen S.L."/>
            <person name="Zaremba-Niedzwiedzka K."/>
            <person name="Martijn J."/>
            <person name="Lind A.E."/>
            <person name="van Eijk R."/>
            <person name="Schleper C."/>
            <person name="Guy L."/>
            <person name="Ettema T.J."/>
        </authorList>
    </citation>
    <scope>NUCLEOTIDE SEQUENCE</scope>
</reference>
<dbReference type="PANTHER" id="PTHR11076:SF34">
    <property type="entry name" value="PROTEIN UMUC"/>
    <property type="match status" value="1"/>
</dbReference>
<evidence type="ECO:0000256" key="3">
    <source>
        <dbReference type="ARBA" id="ARBA00023204"/>
    </source>
</evidence>